<dbReference type="PRINTS" id="PR01436">
    <property type="entry name" value="NADHDHGNASE2"/>
</dbReference>
<accession>A0A8K2ATY6</accession>
<feature type="domain" description="NADH:quinone oxidoreductase/Mrp antiporter transmembrane" evidence="19">
    <location>
        <begin position="85"/>
        <end position="271"/>
    </location>
</feature>
<keyword evidence="10 18" id="KW-1278">Translocase</keyword>
<evidence type="ECO:0000256" key="1">
    <source>
        <dbReference type="ARBA" id="ARBA00003257"/>
    </source>
</evidence>
<dbReference type="PANTHER" id="PTHR46552:SF1">
    <property type="entry name" value="NADH-UBIQUINONE OXIDOREDUCTASE CHAIN 2"/>
    <property type="match status" value="1"/>
</dbReference>
<reference evidence="20" key="1">
    <citation type="submission" date="2018-01" db="EMBL/GenBank/DDBJ databases">
        <authorList>
            <person name="Dai R.H."/>
            <person name="Wang J.J."/>
        </authorList>
    </citation>
    <scope>NUCLEOTIDE SEQUENCE</scope>
</reference>
<keyword evidence="6" id="KW-0813">Transport</keyword>
<evidence type="ECO:0000256" key="15">
    <source>
        <dbReference type="ARBA" id="ARBA00023128"/>
    </source>
</evidence>
<protein>
    <recommendedName>
        <fullName evidence="5 18">NADH-ubiquinone oxidoreductase chain 2</fullName>
        <ecNumber evidence="4 18">7.1.1.2</ecNumber>
    </recommendedName>
</protein>
<keyword evidence="9 18" id="KW-0999">Mitochondrion inner membrane</keyword>
<evidence type="ECO:0000256" key="16">
    <source>
        <dbReference type="ARBA" id="ARBA00023136"/>
    </source>
</evidence>
<dbReference type="GO" id="GO:0005743">
    <property type="term" value="C:mitochondrial inner membrane"/>
    <property type="evidence" value="ECO:0007669"/>
    <property type="project" value="UniProtKB-SubCell"/>
</dbReference>
<evidence type="ECO:0000256" key="13">
    <source>
        <dbReference type="ARBA" id="ARBA00023027"/>
    </source>
</evidence>
<feature type="domain" description="NADH:quinone oxidoreductase/Mrp antiporter transmembrane" evidence="19">
    <location>
        <begin position="24"/>
        <end position="84"/>
    </location>
</feature>
<dbReference type="AlphaFoldDB" id="A0A8K2ATY6"/>
<feature type="transmembrane region" description="Helical" evidence="18">
    <location>
        <begin position="250"/>
        <end position="272"/>
    </location>
</feature>
<dbReference type="PANTHER" id="PTHR46552">
    <property type="entry name" value="NADH-UBIQUINONE OXIDOREDUCTASE CHAIN 2"/>
    <property type="match status" value="1"/>
</dbReference>
<name>A0A8K2ATY6_9HEMI</name>
<keyword evidence="11 18" id="KW-0249">Electron transport</keyword>
<geneLocation type="mitochondrion" evidence="20"/>
<feature type="transmembrane region" description="Helical" evidence="18">
    <location>
        <begin position="118"/>
        <end position="134"/>
    </location>
</feature>
<comment type="catalytic activity">
    <reaction evidence="17 18">
        <text>a ubiquinone + NADH + 5 H(+)(in) = a ubiquinol + NAD(+) + 4 H(+)(out)</text>
        <dbReference type="Rhea" id="RHEA:29091"/>
        <dbReference type="Rhea" id="RHEA-COMP:9565"/>
        <dbReference type="Rhea" id="RHEA-COMP:9566"/>
        <dbReference type="ChEBI" id="CHEBI:15378"/>
        <dbReference type="ChEBI" id="CHEBI:16389"/>
        <dbReference type="ChEBI" id="CHEBI:17976"/>
        <dbReference type="ChEBI" id="CHEBI:57540"/>
        <dbReference type="ChEBI" id="CHEBI:57945"/>
        <dbReference type="EC" id="7.1.1.2"/>
    </reaction>
</comment>
<dbReference type="InterPro" id="IPR003917">
    <property type="entry name" value="NADH_UbQ_OxRdtase_chain2"/>
</dbReference>
<keyword evidence="13 18" id="KW-0520">NAD</keyword>
<evidence type="ECO:0000256" key="6">
    <source>
        <dbReference type="ARBA" id="ARBA00022448"/>
    </source>
</evidence>
<feature type="transmembrane region" description="Helical" evidence="18">
    <location>
        <begin position="185"/>
        <end position="204"/>
    </location>
</feature>
<feature type="transmembrane region" description="Helical" evidence="18">
    <location>
        <begin position="7"/>
        <end position="24"/>
    </location>
</feature>
<comment type="function">
    <text evidence="1">Core subunit of the mitochondrial membrane respiratory chain NADH dehydrogenase (Complex I) that is believed to belong to the minimal assembly required for catalysis. Complex I functions in the transfer of electrons from NADH to the respiratory chain. The immediate electron acceptor for the enzyme is believed to be ubiquinone.</text>
</comment>
<evidence type="ECO:0000256" key="18">
    <source>
        <dbReference type="RuleBase" id="RU003403"/>
    </source>
</evidence>
<evidence type="ECO:0000256" key="2">
    <source>
        <dbReference type="ARBA" id="ARBA00004448"/>
    </source>
</evidence>
<proteinExistence type="inferred from homology"/>
<keyword evidence="14 18" id="KW-0830">Ubiquinone</keyword>
<evidence type="ECO:0000256" key="5">
    <source>
        <dbReference type="ARBA" id="ARBA00021008"/>
    </source>
</evidence>
<dbReference type="EMBL" id="MG813493">
    <property type="protein sequence ID" value="UGK73321.1"/>
    <property type="molecule type" value="Genomic_DNA"/>
</dbReference>
<evidence type="ECO:0000256" key="17">
    <source>
        <dbReference type="ARBA" id="ARBA00049551"/>
    </source>
</evidence>
<evidence type="ECO:0000259" key="19">
    <source>
        <dbReference type="Pfam" id="PF00361"/>
    </source>
</evidence>
<evidence type="ECO:0000256" key="10">
    <source>
        <dbReference type="ARBA" id="ARBA00022967"/>
    </source>
</evidence>
<dbReference type="InterPro" id="IPR050175">
    <property type="entry name" value="Complex_I_Subunit_2"/>
</dbReference>
<dbReference type="GO" id="GO:0008137">
    <property type="term" value="F:NADH dehydrogenase (ubiquinone) activity"/>
    <property type="evidence" value="ECO:0007669"/>
    <property type="project" value="UniProtKB-EC"/>
</dbReference>
<keyword evidence="15 18" id="KW-0496">Mitochondrion</keyword>
<feature type="transmembrane region" description="Helical" evidence="18">
    <location>
        <begin position="225"/>
        <end position="244"/>
    </location>
</feature>
<evidence type="ECO:0000256" key="3">
    <source>
        <dbReference type="ARBA" id="ARBA00007012"/>
    </source>
</evidence>
<keyword evidence="7 18" id="KW-0679">Respiratory chain</keyword>
<comment type="function">
    <text evidence="18">Core subunit of the mitochondrial membrane respiratory chain NADH dehydrogenase (Complex I) which catalyzes electron transfer from NADH through the respiratory chain, using ubiquinone as an electron acceptor. Essential for the catalytic activity and assembly of complex I.</text>
</comment>
<feature type="transmembrane region" description="Helical" evidence="18">
    <location>
        <begin position="59"/>
        <end position="80"/>
    </location>
</feature>
<evidence type="ECO:0000256" key="14">
    <source>
        <dbReference type="ARBA" id="ARBA00023075"/>
    </source>
</evidence>
<dbReference type="GO" id="GO:0006120">
    <property type="term" value="P:mitochondrial electron transport, NADH to ubiquinone"/>
    <property type="evidence" value="ECO:0007669"/>
    <property type="project" value="InterPro"/>
</dbReference>
<feature type="transmembrane region" description="Helical" evidence="18">
    <location>
        <begin position="303"/>
        <end position="322"/>
    </location>
</feature>
<keyword evidence="8 18" id="KW-0812">Transmembrane</keyword>
<dbReference type="InterPro" id="IPR001750">
    <property type="entry name" value="ND/Mrp_TM"/>
</dbReference>
<evidence type="ECO:0000313" key="20">
    <source>
        <dbReference type="EMBL" id="UGK73321.1"/>
    </source>
</evidence>
<keyword evidence="16 18" id="KW-0472">Membrane</keyword>
<sequence>MKKNSTFMLFYWAMTVGVMVSLSSNNWLSIWMGVEISLMSFLPLISTSGVLNSEATMKYFIIQSISSSLLIMSILMMMMNKNNFNLIIYMSLMIKMGVAPFHNWVISMIDGLSMMSTLFLLTLIKIPSMIMISYLLVKSYLMIISTIIVGSILGLNQNSIRKLIAYSSIFNMGFIISCLENNILWIEFFMIYSIMVTILILILMNNNINYLNQLMINDLNLLTKMIIWMNMLSMGGMPPLMGFINKFMVIEFLIQMKNTMVISLMVISSLMVMSYYMRMTYLSFMLSSIMIKWNIYLSMKSSFIYLVIMLITSPMLMTFKCLV</sequence>
<gene>
    <name evidence="20" type="primary">ND2</name>
</gene>
<evidence type="ECO:0000256" key="9">
    <source>
        <dbReference type="ARBA" id="ARBA00022792"/>
    </source>
</evidence>
<dbReference type="Pfam" id="PF00361">
    <property type="entry name" value="Proton_antipo_M"/>
    <property type="match status" value="2"/>
</dbReference>
<comment type="similarity">
    <text evidence="3 18">Belongs to the complex I subunit 2 family.</text>
</comment>
<evidence type="ECO:0000256" key="11">
    <source>
        <dbReference type="ARBA" id="ARBA00022982"/>
    </source>
</evidence>
<evidence type="ECO:0000256" key="7">
    <source>
        <dbReference type="ARBA" id="ARBA00022660"/>
    </source>
</evidence>
<dbReference type="EC" id="7.1.1.2" evidence="4 18"/>
<keyword evidence="12 18" id="KW-1133">Transmembrane helix</keyword>
<comment type="subcellular location">
    <subcellularLocation>
        <location evidence="2 18">Mitochondrion inner membrane</location>
        <topology evidence="2 18">Multi-pass membrane protein</topology>
    </subcellularLocation>
</comment>
<evidence type="ECO:0000256" key="4">
    <source>
        <dbReference type="ARBA" id="ARBA00012944"/>
    </source>
</evidence>
<evidence type="ECO:0000256" key="12">
    <source>
        <dbReference type="ARBA" id="ARBA00022989"/>
    </source>
</evidence>
<evidence type="ECO:0000256" key="8">
    <source>
        <dbReference type="ARBA" id="ARBA00022692"/>
    </source>
</evidence>
<feature type="transmembrane region" description="Helical" evidence="18">
    <location>
        <begin position="86"/>
        <end position="106"/>
    </location>
</feature>
<organism evidence="20">
    <name type="scientific">Signoretia aureola</name>
    <dbReference type="NCBI Taxonomy" id="2901393"/>
    <lineage>
        <taxon>Eukaryota</taxon>
        <taxon>Metazoa</taxon>
        <taxon>Ecdysozoa</taxon>
        <taxon>Arthropoda</taxon>
        <taxon>Hexapoda</taxon>
        <taxon>Insecta</taxon>
        <taxon>Pterygota</taxon>
        <taxon>Neoptera</taxon>
        <taxon>Paraneoptera</taxon>
        <taxon>Hemiptera</taxon>
        <taxon>Auchenorrhyncha</taxon>
        <taxon>Membracoidea</taxon>
        <taxon>Cicadellidae</taxon>
        <taxon>Signoretiinae</taxon>
        <taxon>Signoretia</taxon>
    </lineage>
</organism>